<dbReference type="SUPFAM" id="SSF89155">
    <property type="entry name" value="TorD-like"/>
    <property type="match status" value="1"/>
</dbReference>
<organism evidence="2 3">
    <name type="scientific">Mesobacillus subterraneus</name>
    <dbReference type="NCBI Taxonomy" id="285983"/>
    <lineage>
        <taxon>Bacteria</taxon>
        <taxon>Bacillati</taxon>
        <taxon>Bacillota</taxon>
        <taxon>Bacilli</taxon>
        <taxon>Bacillales</taxon>
        <taxon>Bacillaceae</taxon>
        <taxon>Mesobacillus</taxon>
    </lineage>
</organism>
<proteinExistence type="predicted"/>
<dbReference type="Gene3D" id="1.10.3480.10">
    <property type="entry name" value="TorD-like"/>
    <property type="match status" value="1"/>
</dbReference>
<keyword evidence="1" id="KW-0143">Chaperone</keyword>
<accession>A0A3R9EB68</accession>
<sequence>MIETIDKRTESAQVFRVFAEIYKTPTLEIWKEITQNDLLPKLRDAVQELYQIKTTEWKDVQPDSYDQLISSYMATIGKAAIPVESLYKPWTQDETCTLAFAREKGYLQGDSALHIRFILNEMQISIPSEYEGTPDHLAILLELLAYFIEHAPKSFTAEFIGDHFDWLDNFAFKLESNTGQTFYLEITRVLIATMKAFRSTYL</sequence>
<evidence type="ECO:0008006" key="4">
    <source>
        <dbReference type="Google" id="ProtNLM"/>
    </source>
</evidence>
<evidence type="ECO:0000313" key="2">
    <source>
        <dbReference type="EMBL" id="RSD27945.1"/>
    </source>
</evidence>
<evidence type="ECO:0000313" key="3">
    <source>
        <dbReference type="Proteomes" id="UP000279911"/>
    </source>
</evidence>
<dbReference type="PANTHER" id="PTHR34227">
    <property type="entry name" value="CHAPERONE PROTEIN YCDY"/>
    <property type="match status" value="1"/>
</dbReference>
<protein>
    <recommendedName>
        <fullName evidence="4">Molecular chaperone TorD</fullName>
    </recommendedName>
</protein>
<dbReference type="InterPro" id="IPR020945">
    <property type="entry name" value="DMSO/NO3_reduct_chaperone"/>
</dbReference>
<dbReference type="Pfam" id="PF02613">
    <property type="entry name" value="Nitrate_red_del"/>
    <property type="match status" value="1"/>
</dbReference>
<comment type="caution">
    <text evidence="2">The sequence shown here is derived from an EMBL/GenBank/DDBJ whole genome shotgun (WGS) entry which is preliminary data.</text>
</comment>
<dbReference type="InterPro" id="IPR050289">
    <property type="entry name" value="TorD/DmsD_chaperones"/>
</dbReference>
<dbReference type="Proteomes" id="UP000279911">
    <property type="component" value="Unassembled WGS sequence"/>
</dbReference>
<dbReference type="AlphaFoldDB" id="A0A3R9EB68"/>
<dbReference type="OrthoDB" id="1808217at2"/>
<name>A0A3R9EB68_9BACI</name>
<evidence type="ECO:0000256" key="1">
    <source>
        <dbReference type="ARBA" id="ARBA00023186"/>
    </source>
</evidence>
<gene>
    <name evidence="2" type="ORF">EJA10_05615</name>
</gene>
<dbReference type="InterPro" id="IPR036411">
    <property type="entry name" value="TorD-like_sf"/>
</dbReference>
<reference evidence="3" key="1">
    <citation type="submission" date="2018-12" db="EMBL/GenBank/DDBJ databases">
        <title>Bacillus chawlae sp. nov., Bacillus glennii sp. nov., and Bacillus saganii sp. nov. Isolated from the Vehicle Assembly Building at Kennedy Space Center where the Viking Spacecraft were Assembled.</title>
        <authorList>
            <person name="Seuylemezian A."/>
            <person name="Vaishampayan P."/>
        </authorList>
    </citation>
    <scope>NUCLEOTIDE SEQUENCE [LARGE SCALE GENOMIC DNA]</scope>
    <source>
        <strain evidence="3">DSM 13966</strain>
    </source>
</reference>
<dbReference type="EMBL" id="RSFW01000009">
    <property type="protein sequence ID" value="RSD27945.1"/>
    <property type="molecule type" value="Genomic_DNA"/>
</dbReference>
<dbReference type="PANTHER" id="PTHR34227:SF1">
    <property type="entry name" value="DIMETHYL SULFOXIDE REDUCTASE CHAPERONE-RELATED"/>
    <property type="match status" value="1"/>
</dbReference>
<dbReference type="RefSeq" id="WP_125479039.1">
    <property type="nucleotide sequence ID" value="NZ_RSFW01000009.1"/>
</dbReference>